<dbReference type="GO" id="GO:0046872">
    <property type="term" value="F:metal ion binding"/>
    <property type="evidence" value="ECO:0007669"/>
    <property type="project" value="UniProtKB-KW"/>
</dbReference>
<keyword evidence="3" id="KW-0862">Zinc</keyword>
<dbReference type="PANTHER" id="PTHR43462:SF2">
    <property type="entry name" value="THREONYL AND ALANYL TRNA SYNTHETASE SECOND ADDITIONAL DOMAIN-CONTAINING PROTEIN"/>
    <property type="match status" value="1"/>
</dbReference>
<evidence type="ECO:0000256" key="2">
    <source>
        <dbReference type="ARBA" id="ARBA00022723"/>
    </source>
</evidence>
<accession>A0A6I6Y602</accession>
<evidence type="ECO:0000256" key="3">
    <source>
        <dbReference type="ARBA" id="ARBA00022833"/>
    </source>
</evidence>
<dbReference type="GO" id="GO:0043039">
    <property type="term" value="P:tRNA aminoacylation"/>
    <property type="evidence" value="ECO:0007669"/>
    <property type="project" value="InterPro"/>
</dbReference>
<dbReference type="PANTHER" id="PTHR43462">
    <property type="entry name" value="ALANYL-TRNA EDITING PROTEIN"/>
    <property type="match status" value="1"/>
</dbReference>
<dbReference type="InterPro" id="IPR009000">
    <property type="entry name" value="Transl_B-barrel_sf"/>
</dbReference>
<gene>
    <name evidence="5" type="ORF">C2H86_22945</name>
</gene>
<feature type="domain" description="Threonyl/alanyl tRNA synthetase SAD" evidence="4">
    <location>
        <begin position="163"/>
        <end position="198"/>
    </location>
</feature>
<evidence type="ECO:0000313" key="5">
    <source>
        <dbReference type="EMBL" id="QHG67108.1"/>
    </source>
</evidence>
<dbReference type="InterPro" id="IPR012947">
    <property type="entry name" value="tRNA_SAD"/>
</dbReference>
<dbReference type="EMBL" id="CP026115">
    <property type="protein sequence ID" value="QHG67108.1"/>
    <property type="molecule type" value="Genomic_DNA"/>
</dbReference>
<dbReference type="Gene3D" id="3.30.980.10">
    <property type="entry name" value="Threonyl-trna Synthetase, Chain A, domain 2"/>
    <property type="match status" value="1"/>
</dbReference>
<dbReference type="InterPro" id="IPR051335">
    <property type="entry name" value="Alanyl-tRNA_Editing_Enzymes"/>
</dbReference>
<dbReference type="RefSeq" id="WP_159412179.1">
    <property type="nucleotide sequence ID" value="NZ_CP026115.2"/>
</dbReference>
<proteinExistence type="predicted"/>
<protein>
    <submittedName>
        <fullName evidence="5">Alanyl-tRNA editing protein</fullName>
    </submittedName>
</protein>
<dbReference type="GO" id="GO:0004812">
    <property type="term" value="F:aminoacyl-tRNA ligase activity"/>
    <property type="evidence" value="ECO:0007669"/>
    <property type="project" value="InterPro"/>
</dbReference>
<evidence type="ECO:0000313" key="6">
    <source>
        <dbReference type="Proteomes" id="UP000464480"/>
    </source>
</evidence>
<dbReference type="AlphaFoldDB" id="A0A6I6Y602"/>
<dbReference type="Proteomes" id="UP000464480">
    <property type="component" value="Chromosome"/>
</dbReference>
<reference evidence="5 6" key="1">
    <citation type="submission" date="2020-02" db="EMBL/GenBank/DDBJ databases">
        <title>Pseudomonas Putida W5 Complete Genome Assembly.</title>
        <authorList>
            <person name="Yuan Z.-C."/>
            <person name="Shaw G.A."/>
            <person name="Cusano A.D."/>
            <person name="Caddey B.J."/>
            <person name="Weselowski B.J."/>
        </authorList>
    </citation>
    <scope>NUCLEOTIDE SEQUENCE [LARGE SCALE GENOMIC DNA]</scope>
    <source>
        <strain evidence="5 6">W5</strain>
    </source>
</reference>
<sequence length="210" mass="22623">MTQRLYYTSDELTLSTHVVRCTPREDGRYRVDLAQTLFHPQGGGQLADEGTIAGIRVEEVLNVEGEVAHIVGQPVPLGSVEIAISPEVRALHARLHSAGHLISGIGQNLGWLPSKGHHWPGECRVVFERQADCAPLTAEGIEAAVNALIKRDAPRQLIDQDGVRSVCFGTLPMHGCGGTHVASAGLIGPIKVLKLKEKKGLLSVHYDVAR</sequence>
<name>A0A6I6Y602_PSEPU</name>
<evidence type="ECO:0000256" key="1">
    <source>
        <dbReference type="ARBA" id="ARBA00001947"/>
    </source>
</evidence>
<dbReference type="Pfam" id="PF07973">
    <property type="entry name" value="tRNA_SAD"/>
    <property type="match status" value="1"/>
</dbReference>
<evidence type="ECO:0000259" key="4">
    <source>
        <dbReference type="Pfam" id="PF07973"/>
    </source>
</evidence>
<dbReference type="GO" id="GO:0005524">
    <property type="term" value="F:ATP binding"/>
    <property type="evidence" value="ECO:0007669"/>
    <property type="project" value="InterPro"/>
</dbReference>
<organism evidence="5 6">
    <name type="scientific">Pseudomonas putida</name>
    <name type="common">Arthrobacter siderocapsulatus</name>
    <dbReference type="NCBI Taxonomy" id="303"/>
    <lineage>
        <taxon>Bacteria</taxon>
        <taxon>Pseudomonadati</taxon>
        <taxon>Pseudomonadota</taxon>
        <taxon>Gammaproteobacteria</taxon>
        <taxon>Pseudomonadales</taxon>
        <taxon>Pseudomonadaceae</taxon>
        <taxon>Pseudomonas</taxon>
    </lineage>
</organism>
<dbReference type="InterPro" id="IPR018163">
    <property type="entry name" value="Thr/Ala-tRNA-synth_IIc_edit"/>
</dbReference>
<comment type="cofactor">
    <cofactor evidence="1">
        <name>Zn(2+)</name>
        <dbReference type="ChEBI" id="CHEBI:29105"/>
    </cofactor>
</comment>
<dbReference type="Gene3D" id="2.40.30.130">
    <property type="match status" value="1"/>
</dbReference>
<keyword evidence="2" id="KW-0479">Metal-binding</keyword>
<dbReference type="SUPFAM" id="SSF55186">
    <property type="entry name" value="ThrRS/AlaRS common domain"/>
    <property type="match status" value="1"/>
</dbReference>
<dbReference type="SUPFAM" id="SSF50447">
    <property type="entry name" value="Translation proteins"/>
    <property type="match status" value="1"/>
</dbReference>